<evidence type="ECO:0000313" key="1">
    <source>
        <dbReference type="EMBL" id="SVD83558.1"/>
    </source>
</evidence>
<protein>
    <submittedName>
        <fullName evidence="1">Uncharacterized protein</fullName>
    </submittedName>
</protein>
<accession>A0A382YM35</accession>
<dbReference type="AlphaFoldDB" id="A0A382YM35"/>
<sequence length="25" mass="2657">MGSDVLSRLEDPKIDAAIDGQVITL</sequence>
<gene>
    <name evidence="1" type="ORF">METZ01_LOCUS436412</name>
</gene>
<reference evidence="1" key="1">
    <citation type="submission" date="2018-05" db="EMBL/GenBank/DDBJ databases">
        <authorList>
            <person name="Lanie J.A."/>
            <person name="Ng W.-L."/>
            <person name="Kazmierczak K.M."/>
            <person name="Andrzejewski T.M."/>
            <person name="Davidsen T.M."/>
            <person name="Wayne K.J."/>
            <person name="Tettelin H."/>
            <person name="Glass J.I."/>
            <person name="Rusch D."/>
            <person name="Podicherti R."/>
            <person name="Tsui H.-C.T."/>
            <person name="Winkler M.E."/>
        </authorList>
    </citation>
    <scope>NUCLEOTIDE SEQUENCE</scope>
</reference>
<organism evidence="1">
    <name type="scientific">marine metagenome</name>
    <dbReference type="NCBI Taxonomy" id="408172"/>
    <lineage>
        <taxon>unclassified sequences</taxon>
        <taxon>metagenomes</taxon>
        <taxon>ecological metagenomes</taxon>
    </lineage>
</organism>
<proteinExistence type="predicted"/>
<name>A0A382YM35_9ZZZZ</name>
<dbReference type="EMBL" id="UINC01176436">
    <property type="protein sequence ID" value="SVD83558.1"/>
    <property type="molecule type" value="Genomic_DNA"/>
</dbReference>